<feature type="compositionally biased region" description="Acidic residues" evidence="4">
    <location>
        <begin position="186"/>
        <end position="202"/>
    </location>
</feature>
<evidence type="ECO:0000256" key="1">
    <source>
        <dbReference type="ARBA" id="ARBA00023110"/>
    </source>
</evidence>
<comment type="caution">
    <text evidence="6">The sequence shown here is derived from an EMBL/GenBank/DDBJ whole genome shotgun (WGS) entry which is preliminary data.</text>
</comment>
<evidence type="ECO:0000259" key="5">
    <source>
        <dbReference type="PROSITE" id="PS50072"/>
    </source>
</evidence>
<dbReference type="Proteomes" id="UP001165082">
    <property type="component" value="Unassembled WGS sequence"/>
</dbReference>
<comment type="similarity">
    <text evidence="3">Belongs to the cyclophilin-type PPIase family.</text>
</comment>
<dbReference type="InterPro" id="IPR020892">
    <property type="entry name" value="Cyclophilin-type_PPIase_CS"/>
</dbReference>
<dbReference type="Gene3D" id="2.40.100.10">
    <property type="entry name" value="Cyclophilin-like"/>
    <property type="match status" value="1"/>
</dbReference>
<evidence type="ECO:0000313" key="6">
    <source>
        <dbReference type="EMBL" id="GMH51801.1"/>
    </source>
</evidence>
<dbReference type="PROSITE" id="PS00170">
    <property type="entry name" value="CSA_PPIASE_1"/>
    <property type="match status" value="1"/>
</dbReference>
<evidence type="ECO:0000256" key="4">
    <source>
        <dbReference type="SAM" id="MobiDB-lite"/>
    </source>
</evidence>
<feature type="domain" description="PPIase cyclophilin-type" evidence="5">
    <location>
        <begin position="8"/>
        <end position="164"/>
    </location>
</feature>
<dbReference type="PANTHER" id="PTHR11071:SF561">
    <property type="entry name" value="PEPTIDYL-PROLYL CIS-TRANS ISOMERASE D-RELATED"/>
    <property type="match status" value="1"/>
</dbReference>
<gene>
    <name evidence="6" type="ORF">TrRE_jg1709</name>
</gene>
<keyword evidence="2 3" id="KW-0413">Isomerase</keyword>
<comment type="function">
    <text evidence="3">PPIases accelerate the folding of proteins. It catalyzes the cis-trans isomerization of proline imidic peptide bonds in oligopeptides.</text>
</comment>
<dbReference type="PROSITE" id="PS50072">
    <property type="entry name" value="CSA_PPIASE_2"/>
    <property type="match status" value="1"/>
</dbReference>
<reference evidence="6" key="1">
    <citation type="submission" date="2022-07" db="EMBL/GenBank/DDBJ databases">
        <title>Genome analysis of Parmales, a sister group of diatoms, reveals the evolutionary specialization of diatoms from phago-mixotrophs to photoautotrophs.</title>
        <authorList>
            <person name="Ban H."/>
            <person name="Sato S."/>
            <person name="Yoshikawa S."/>
            <person name="Kazumasa Y."/>
            <person name="Nakamura Y."/>
            <person name="Ichinomiya M."/>
            <person name="Saitoh K."/>
            <person name="Sato N."/>
            <person name="Blanc-Mathieu R."/>
            <person name="Endo H."/>
            <person name="Kuwata A."/>
            <person name="Ogata H."/>
        </authorList>
    </citation>
    <scope>NUCLEOTIDE SEQUENCE</scope>
</reference>
<accession>A0A9W6ZFX2</accession>
<evidence type="ECO:0000256" key="3">
    <source>
        <dbReference type="RuleBase" id="RU363019"/>
    </source>
</evidence>
<feature type="compositionally biased region" description="Basic residues" evidence="4">
    <location>
        <begin position="171"/>
        <end position="180"/>
    </location>
</feature>
<dbReference type="GO" id="GO:0016018">
    <property type="term" value="F:cyclosporin A binding"/>
    <property type="evidence" value="ECO:0007669"/>
    <property type="project" value="TreeGrafter"/>
</dbReference>
<dbReference type="PANTHER" id="PTHR11071">
    <property type="entry name" value="PEPTIDYL-PROLYL CIS-TRANS ISOMERASE"/>
    <property type="match status" value="1"/>
</dbReference>
<proteinExistence type="inferred from homology"/>
<keyword evidence="7" id="KW-1185">Reference proteome</keyword>
<dbReference type="PRINTS" id="PR00153">
    <property type="entry name" value="CSAPPISMRASE"/>
</dbReference>
<dbReference type="Pfam" id="PF00160">
    <property type="entry name" value="Pro_isomerase"/>
    <property type="match status" value="1"/>
</dbReference>
<dbReference type="GO" id="GO:0006457">
    <property type="term" value="P:protein folding"/>
    <property type="evidence" value="ECO:0007669"/>
    <property type="project" value="InterPro"/>
</dbReference>
<dbReference type="InterPro" id="IPR029000">
    <property type="entry name" value="Cyclophilin-like_dom_sf"/>
</dbReference>
<protein>
    <recommendedName>
        <fullName evidence="3">Peptidyl-prolyl cis-trans isomerase</fullName>
        <shortName evidence="3">PPIase</shortName>
        <ecNumber evidence="3">5.2.1.8</ecNumber>
    </recommendedName>
</protein>
<evidence type="ECO:0000256" key="2">
    <source>
        <dbReference type="ARBA" id="ARBA00023235"/>
    </source>
</evidence>
<sequence length="239" mass="26110">MTSKPNVVLRISIGGTIVGDVEIKLEDEILPITCSNFRTLISTSSYNASTFHRVIPSFMAQGGDFTNHDGTGGSCSLPTSLGPLGLGPSVPKFKDERFSVVPHSLPGVVSMANSGPDSNGSQFFVTLGPCGHLDKRHVGFGRVVGGMEVMERVGKVDTDEKDRPVVMERKDKKKKKKKSKRSDSSSDSDSDSESSSSSEEEEVLRSSITGKRIKMRIEKTDEDRIKERERDALREFLNG</sequence>
<dbReference type="SUPFAM" id="SSF50891">
    <property type="entry name" value="Cyclophilin-like"/>
    <property type="match status" value="1"/>
</dbReference>
<dbReference type="OrthoDB" id="271386at2759"/>
<comment type="catalytic activity">
    <reaction evidence="3">
        <text>[protein]-peptidylproline (omega=180) = [protein]-peptidylproline (omega=0)</text>
        <dbReference type="Rhea" id="RHEA:16237"/>
        <dbReference type="Rhea" id="RHEA-COMP:10747"/>
        <dbReference type="Rhea" id="RHEA-COMP:10748"/>
        <dbReference type="ChEBI" id="CHEBI:83833"/>
        <dbReference type="ChEBI" id="CHEBI:83834"/>
        <dbReference type="EC" id="5.2.1.8"/>
    </reaction>
</comment>
<name>A0A9W6ZFX2_9STRA</name>
<dbReference type="EC" id="5.2.1.8" evidence="3"/>
<dbReference type="GO" id="GO:0003755">
    <property type="term" value="F:peptidyl-prolyl cis-trans isomerase activity"/>
    <property type="evidence" value="ECO:0007669"/>
    <property type="project" value="UniProtKB-UniRule"/>
</dbReference>
<keyword evidence="1 3" id="KW-0697">Rotamase</keyword>
<dbReference type="InterPro" id="IPR002130">
    <property type="entry name" value="Cyclophilin-type_PPIase_dom"/>
</dbReference>
<evidence type="ECO:0000313" key="7">
    <source>
        <dbReference type="Proteomes" id="UP001165082"/>
    </source>
</evidence>
<organism evidence="6 7">
    <name type="scientific">Triparma retinervis</name>
    <dbReference type="NCBI Taxonomy" id="2557542"/>
    <lineage>
        <taxon>Eukaryota</taxon>
        <taxon>Sar</taxon>
        <taxon>Stramenopiles</taxon>
        <taxon>Ochrophyta</taxon>
        <taxon>Bolidophyceae</taxon>
        <taxon>Parmales</taxon>
        <taxon>Triparmaceae</taxon>
        <taxon>Triparma</taxon>
    </lineage>
</organism>
<feature type="compositionally biased region" description="Basic and acidic residues" evidence="4">
    <location>
        <begin position="155"/>
        <end position="170"/>
    </location>
</feature>
<feature type="compositionally biased region" description="Basic and acidic residues" evidence="4">
    <location>
        <begin position="215"/>
        <end position="225"/>
    </location>
</feature>
<dbReference type="AlphaFoldDB" id="A0A9W6ZFX2"/>
<feature type="region of interest" description="Disordered" evidence="4">
    <location>
        <begin position="155"/>
        <end position="225"/>
    </location>
</feature>
<dbReference type="GO" id="GO:0005737">
    <property type="term" value="C:cytoplasm"/>
    <property type="evidence" value="ECO:0007669"/>
    <property type="project" value="TreeGrafter"/>
</dbReference>
<dbReference type="EMBL" id="BRXZ01004585">
    <property type="protein sequence ID" value="GMH51801.1"/>
    <property type="molecule type" value="Genomic_DNA"/>
</dbReference>